<gene>
    <name evidence="2" type="ORF">OSTQU699_LOCUS4687</name>
</gene>
<reference evidence="2" key="1">
    <citation type="submission" date="2020-12" db="EMBL/GenBank/DDBJ databases">
        <authorList>
            <person name="Iha C."/>
        </authorList>
    </citation>
    <scope>NUCLEOTIDE SEQUENCE</scope>
</reference>
<protein>
    <submittedName>
        <fullName evidence="2">Uncharacterized protein</fullName>
    </submittedName>
</protein>
<dbReference type="Proteomes" id="UP000708148">
    <property type="component" value="Unassembled WGS sequence"/>
</dbReference>
<evidence type="ECO:0000256" key="1">
    <source>
        <dbReference type="SAM" id="MobiDB-lite"/>
    </source>
</evidence>
<feature type="region of interest" description="Disordered" evidence="1">
    <location>
        <begin position="136"/>
        <end position="175"/>
    </location>
</feature>
<name>A0A8S1IX42_9CHLO</name>
<organism evidence="2 3">
    <name type="scientific">Ostreobium quekettii</name>
    <dbReference type="NCBI Taxonomy" id="121088"/>
    <lineage>
        <taxon>Eukaryota</taxon>
        <taxon>Viridiplantae</taxon>
        <taxon>Chlorophyta</taxon>
        <taxon>core chlorophytes</taxon>
        <taxon>Ulvophyceae</taxon>
        <taxon>TCBD clade</taxon>
        <taxon>Bryopsidales</taxon>
        <taxon>Ostreobineae</taxon>
        <taxon>Ostreobiaceae</taxon>
        <taxon>Ostreobium</taxon>
    </lineage>
</organism>
<proteinExistence type="predicted"/>
<evidence type="ECO:0000313" key="3">
    <source>
        <dbReference type="Proteomes" id="UP000708148"/>
    </source>
</evidence>
<comment type="caution">
    <text evidence="2">The sequence shown here is derived from an EMBL/GenBank/DDBJ whole genome shotgun (WGS) entry which is preliminary data.</text>
</comment>
<feature type="compositionally biased region" description="Basic and acidic residues" evidence="1">
    <location>
        <begin position="142"/>
        <end position="157"/>
    </location>
</feature>
<evidence type="ECO:0000313" key="2">
    <source>
        <dbReference type="EMBL" id="CAD7699328.1"/>
    </source>
</evidence>
<dbReference type="EMBL" id="CAJHUC010000992">
    <property type="protein sequence ID" value="CAD7699328.1"/>
    <property type="molecule type" value="Genomic_DNA"/>
</dbReference>
<sequence length="314" mass="34091">MMEQNEIAMLSMPAVVLVEPACLVEGQDCEVEIHLSREVACADGQQVVLRGEDDLVVTAPLTAQEGRIWRLVLPPVSTTSLSVAVEGPRIPPTPPEPFLLVLPEAASNDLRRLFAMMLTAVDTRDALMTADLLHRHPVHPTRPSDHEHLPRPPKLLEHSPGPEGPSSGPMGPSFGPAGPAPLKVAVWNRYFRPLCLHLADLLKGLADGASEAHDACVPTLVYLLDNERWWLASFLLKACLASGVPVTLGPFALLEEDVEPERLRRDYLAIGHGAVLVVGEVERSEVEEDALDPVDQLPRTWIDGGLVLLEPISG</sequence>
<accession>A0A8S1IX42</accession>
<feature type="compositionally biased region" description="Low complexity" evidence="1">
    <location>
        <begin position="159"/>
        <end position="175"/>
    </location>
</feature>
<dbReference type="AlphaFoldDB" id="A0A8S1IX42"/>
<keyword evidence="3" id="KW-1185">Reference proteome</keyword>